<dbReference type="PROSITE" id="PS01050">
    <property type="entry name" value="YJEF_C_2"/>
    <property type="match status" value="1"/>
</dbReference>
<dbReference type="SUPFAM" id="SSF64153">
    <property type="entry name" value="YjeF N-terminal domain-like"/>
    <property type="match status" value="1"/>
</dbReference>
<evidence type="ECO:0000256" key="12">
    <source>
        <dbReference type="ARBA" id="ARBA00023239"/>
    </source>
</evidence>
<dbReference type="PANTHER" id="PTHR12592">
    <property type="entry name" value="ATP-DEPENDENT (S)-NAD(P)H-HYDRATE DEHYDRATASE FAMILY MEMBER"/>
    <property type="match status" value="1"/>
</dbReference>
<dbReference type="EMBL" id="AP017372">
    <property type="protein sequence ID" value="BAU57188.1"/>
    <property type="molecule type" value="Genomic_DNA"/>
</dbReference>
<evidence type="ECO:0000313" key="23">
    <source>
        <dbReference type="Proteomes" id="UP000218890"/>
    </source>
</evidence>
<organism evidence="22 23">
    <name type="scientific">Halorhodospira halochloris</name>
    <name type="common">Ectothiorhodospira halochloris</name>
    <dbReference type="NCBI Taxonomy" id="1052"/>
    <lineage>
        <taxon>Bacteria</taxon>
        <taxon>Pseudomonadati</taxon>
        <taxon>Pseudomonadota</taxon>
        <taxon>Gammaproteobacteria</taxon>
        <taxon>Chromatiales</taxon>
        <taxon>Ectothiorhodospiraceae</taxon>
        <taxon>Halorhodospira</taxon>
    </lineage>
</organism>
<evidence type="ECO:0000256" key="7">
    <source>
        <dbReference type="ARBA" id="ARBA00022840"/>
    </source>
</evidence>
<dbReference type="KEGG" id="hhk:HH1059_05040"/>
<evidence type="ECO:0000256" key="13">
    <source>
        <dbReference type="ARBA" id="ARBA00023268"/>
    </source>
</evidence>
<dbReference type="PIRSF" id="PIRSF017184">
    <property type="entry name" value="Nnr"/>
    <property type="match status" value="1"/>
</dbReference>
<evidence type="ECO:0000256" key="3">
    <source>
        <dbReference type="ARBA" id="ARBA00006001"/>
    </source>
</evidence>
<dbReference type="NCBIfam" id="TIGR00196">
    <property type="entry name" value="yjeF_cterm"/>
    <property type="match status" value="1"/>
</dbReference>
<evidence type="ECO:0000313" key="22">
    <source>
        <dbReference type="EMBL" id="BAU57188.1"/>
    </source>
</evidence>
<feature type="binding site" evidence="17">
    <location>
        <position position="473"/>
    </location>
    <ligand>
        <name>AMP</name>
        <dbReference type="ChEBI" id="CHEBI:456215"/>
    </ligand>
</feature>
<evidence type="ECO:0000256" key="5">
    <source>
        <dbReference type="ARBA" id="ARBA00022723"/>
    </source>
</evidence>
<dbReference type="EC" id="4.2.1.136" evidence="19"/>
<comment type="similarity">
    <text evidence="17">Belongs to the NnrD/CARKD family.</text>
</comment>
<dbReference type="InterPro" id="IPR029056">
    <property type="entry name" value="Ribokinase-like"/>
</dbReference>
<dbReference type="PROSITE" id="PS51385">
    <property type="entry name" value="YJEF_N"/>
    <property type="match status" value="1"/>
</dbReference>
<name>A0A110B547_HALHR</name>
<evidence type="ECO:0000256" key="19">
    <source>
        <dbReference type="PIRNR" id="PIRNR017184"/>
    </source>
</evidence>
<keyword evidence="8 17" id="KW-0521">NADP</keyword>
<dbReference type="AlphaFoldDB" id="A0A110B547"/>
<feature type="binding site" evidence="18">
    <location>
        <position position="124"/>
    </location>
    <ligand>
        <name>K(+)</name>
        <dbReference type="ChEBI" id="CHEBI:29103"/>
    </ligand>
</feature>
<reference evidence="22" key="1">
    <citation type="submission" date="2016-02" db="EMBL/GenBank/DDBJ databases">
        <title>Halorhodospira halochloris DSM-1059 complete genome, version 2.</title>
        <authorList>
            <person name="Tsukatani Y."/>
        </authorList>
    </citation>
    <scope>NUCLEOTIDE SEQUENCE</scope>
    <source>
        <strain evidence="22">DSM 1059</strain>
    </source>
</reference>
<dbReference type="GO" id="GO:0005524">
    <property type="term" value="F:ATP binding"/>
    <property type="evidence" value="ECO:0007669"/>
    <property type="project" value="UniProtKB-UniRule"/>
</dbReference>
<comment type="similarity">
    <text evidence="18">Belongs to the NnrE/AIBP family.</text>
</comment>
<dbReference type="Pfam" id="PF03853">
    <property type="entry name" value="YjeF_N"/>
    <property type="match status" value="1"/>
</dbReference>
<dbReference type="InterPro" id="IPR000631">
    <property type="entry name" value="CARKD"/>
</dbReference>
<feature type="binding site" evidence="18">
    <location>
        <position position="139"/>
    </location>
    <ligand>
        <name>(6S)-NADPHX</name>
        <dbReference type="ChEBI" id="CHEBI:64076"/>
    </ligand>
</feature>
<comment type="function">
    <text evidence="18">Catalyzes the epimerization of the S- and R-forms of NAD(P)HX, a damaged form of NAD(P)H that is a result of enzymatic or heat-dependent hydration. This is a prerequisite for the S-specific NAD(P)H-hydrate dehydratase to allow the repair of both epimers of NAD(P)HX.</text>
</comment>
<evidence type="ECO:0000256" key="2">
    <source>
        <dbReference type="ARBA" id="ARBA00000909"/>
    </source>
</evidence>
<dbReference type="PROSITE" id="PS51383">
    <property type="entry name" value="YJEF_C_3"/>
    <property type="match status" value="1"/>
</dbReference>
<feature type="binding site" evidence="18">
    <location>
        <begin position="128"/>
        <end position="134"/>
    </location>
    <ligand>
        <name>(6S)-NADPHX</name>
        <dbReference type="ChEBI" id="CHEBI:64076"/>
    </ligand>
</feature>
<comment type="catalytic activity">
    <reaction evidence="16 17 19">
        <text>(6S)-NADPHX + ADP = AMP + phosphate + NADPH + H(+)</text>
        <dbReference type="Rhea" id="RHEA:32235"/>
        <dbReference type="ChEBI" id="CHEBI:15378"/>
        <dbReference type="ChEBI" id="CHEBI:43474"/>
        <dbReference type="ChEBI" id="CHEBI:57783"/>
        <dbReference type="ChEBI" id="CHEBI:64076"/>
        <dbReference type="ChEBI" id="CHEBI:456215"/>
        <dbReference type="ChEBI" id="CHEBI:456216"/>
        <dbReference type="EC" id="4.2.1.136"/>
    </reaction>
</comment>
<feature type="binding site" evidence="18">
    <location>
        <position position="157"/>
    </location>
    <ligand>
        <name>(6S)-NADPHX</name>
        <dbReference type="ChEBI" id="CHEBI:64076"/>
    </ligand>
</feature>
<comment type="similarity">
    <text evidence="4 19">In the C-terminal section; belongs to the NnrD/CARKD family.</text>
</comment>
<dbReference type="InterPro" id="IPR017953">
    <property type="entry name" value="Carbohydrate_kinase_pred_CS"/>
</dbReference>
<evidence type="ECO:0000256" key="10">
    <source>
        <dbReference type="ARBA" id="ARBA00023027"/>
    </source>
</evidence>
<comment type="cofactor">
    <cofactor evidence="17">
        <name>Mg(2+)</name>
        <dbReference type="ChEBI" id="CHEBI:18420"/>
    </cofactor>
</comment>
<dbReference type="InterPro" id="IPR036652">
    <property type="entry name" value="YjeF_N_dom_sf"/>
</dbReference>
<dbReference type="InterPro" id="IPR004443">
    <property type="entry name" value="YjeF_N_dom"/>
</dbReference>
<evidence type="ECO:0000256" key="8">
    <source>
        <dbReference type="ARBA" id="ARBA00022857"/>
    </source>
</evidence>
<dbReference type="RefSeq" id="WP_096407902.1">
    <property type="nucleotide sequence ID" value="NZ_AP017372.2"/>
</dbReference>
<feature type="binding site" evidence="17">
    <location>
        <begin position="445"/>
        <end position="449"/>
    </location>
    <ligand>
        <name>AMP</name>
        <dbReference type="ChEBI" id="CHEBI:456215"/>
    </ligand>
</feature>
<evidence type="ECO:0000256" key="1">
    <source>
        <dbReference type="ARBA" id="ARBA00000013"/>
    </source>
</evidence>
<dbReference type="GO" id="GO:0046496">
    <property type="term" value="P:nicotinamide nucleotide metabolic process"/>
    <property type="evidence" value="ECO:0007669"/>
    <property type="project" value="UniProtKB-UniRule"/>
</dbReference>
<dbReference type="GO" id="GO:0046872">
    <property type="term" value="F:metal ion binding"/>
    <property type="evidence" value="ECO:0007669"/>
    <property type="project" value="UniProtKB-UniRule"/>
</dbReference>
<feature type="binding site" evidence="17">
    <location>
        <position position="366"/>
    </location>
    <ligand>
        <name>(6S)-NADPHX</name>
        <dbReference type="ChEBI" id="CHEBI:64076"/>
    </ligand>
</feature>
<dbReference type="OrthoDB" id="9806925at2"/>
<dbReference type="HAMAP" id="MF_01965">
    <property type="entry name" value="NADHX_dehydratase"/>
    <property type="match status" value="1"/>
</dbReference>
<keyword evidence="23" id="KW-1185">Reference proteome</keyword>
<keyword evidence="6 17" id="KW-0547">Nucleotide-binding</keyword>
<evidence type="ECO:0000256" key="18">
    <source>
        <dbReference type="HAMAP-Rule" id="MF_01966"/>
    </source>
</evidence>
<comment type="cofactor">
    <cofactor evidence="18 19">
        <name>K(+)</name>
        <dbReference type="ChEBI" id="CHEBI:29103"/>
    </cofactor>
    <text evidence="18 19">Binds 1 potassium ion per subunit.</text>
</comment>
<comment type="catalytic activity">
    <reaction evidence="2 18 19">
        <text>(6R)-NADPHX = (6S)-NADPHX</text>
        <dbReference type="Rhea" id="RHEA:32227"/>
        <dbReference type="ChEBI" id="CHEBI:64076"/>
        <dbReference type="ChEBI" id="CHEBI:64077"/>
        <dbReference type="EC" id="5.1.99.6"/>
    </reaction>
</comment>
<dbReference type="Gene3D" id="3.40.1190.20">
    <property type="match status" value="1"/>
</dbReference>
<dbReference type="SUPFAM" id="SSF53613">
    <property type="entry name" value="Ribokinase-like"/>
    <property type="match status" value="1"/>
</dbReference>
<proteinExistence type="inferred from homology"/>
<dbReference type="PANTHER" id="PTHR12592:SF0">
    <property type="entry name" value="ATP-DEPENDENT (S)-NAD(P)H-HYDRATE DEHYDRATASE"/>
    <property type="match status" value="1"/>
</dbReference>
<evidence type="ECO:0000256" key="9">
    <source>
        <dbReference type="ARBA" id="ARBA00022958"/>
    </source>
</evidence>
<keyword evidence="5 18" id="KW-0479">Metal-binding</keyword>
<comment type="function">
    <text evidence="17">Catalyzes the dehydration of the S-form of NAD(P)HX at the expense of ADP, which is converted to AMP. Together with NAD(P)HX epimerase, which catalyzes the epimerization of the S- and R-forms, the enzyme allows the repair of both epimers of NAD(P)HX, a damaged form of NAD(P)H that is a result of enzymatic or heat-dependent hydration.</text>
</comment>
<feature type="domain" description="YjeF C-terminal" evidence="20">
    <location>
        <begin position="224"/>
        <end position="529"/>
    </location>
</feature>
<sequence length="529" mass="53501">MLTTALYTPEQVRELDQIAITEAGIPGLRLMERAGRRAFAVLRSNWPQARRITIFCGGGNNAGDGYVVGRLAHEAGLEVEVIYLSDPHRLKGDAATQAQRFLETSAACKPFDAHQLDSGDVIVDALLGTGLDRPVAGEYAAAVEAINGQKGPVLALDIPSGLHARTGSELGCAVQAHATVTFVGLKSGLFTARGPALCGTLFFDDLGTAAVNANRLEPYARLVSPDDLTTALTPRPRDAHKGDCGHVLIIGGGPGMAGAARLAGEAALRCGAGLVSVATRTEHISALVGARPELMVHGVESANQIAALLERCTTIVVGPGLGQDSWADELWHAAMASPISKVIDADGLNILANQGVAADNAVLTPHPGEAARLLGQSTAQISADRFAAARALALSTAAKGTGTSGTSKGAGTIATAIATAEDNGAAKGTGTVAAPKGTGTVAVLKGPGTIIDDGVNVALANCGNPGMASGGMGDVLSGMIGAFIAQGLDLATAARCAVLAHGTAADKAAAVRGERSLLAADLLEEIKLD</sequence>
<dbReference type="CDD" id="cd01171">
    <property type="entry name" value="YXKO-related"/>
    <property type="match status" value="1"/>
</dbReference>
<comment type="function">
    <text evidence="14 19">Bifunctional enzyme that catalyzes the epimerization of the S- and R-forms of NAD(P)HX and the dehydration of the S-form of NAD(P)HX at the expense of ADP, which is converted to AMP. This allows the repair of both epimers of NAD(P)HX, a damaged form of NAD(P)H that is a result of enzymatic or heat-dependent hydration.</text>
</comment>
<evidence type="ECO:0000256" key="17">
    <source>
        <dbReference type="HAMAP-Rule" id="MF_01965"/>
    </source>
</evidence>
<dbReference type="EC" id="5.1.99.6" evidence="19"/>
<dbReference type="HAMAP" id="MF_01966">
    <property type="entry name" value="NADHX_epimerase"/>
    <property type="match status" value="1"/>
</dbReference>
<evidence type="ECO:0000256" key="16">
    <source>
        <dbReference type="ARBA" id="ARBA00049209"/>
    </source>
</evidence>
<dbReference type="GO" id="GO:0052856">
    <property type="term" value="F:NAD(P)HX epimerase activity"/>
    <property type="evidence" value="ECO:0007669"/>
    <property type="project" value="UniProtKB-UniRule"/>
</dbReference>
<keyword evidence="9 18" id="KW-0630">Potassium</keyword>
<evidence type="ECO:0000256" key="14">
    <source>
        <dbReference type="ARBA" id="ARBA00025153"/>
    </source>
</evidence>
<dbReference type="InterPro" id="IPR030677">
    <property type="entry name" value="Nnr"/>
</dbReference>
<keyword evidence="7 17" id="KW-0067">ATP-binding</keyword>
<comment type="catalytic activity">
    <reaction evidence="1 18 19">
        <text>(6R)-NADHX = (6S)-NADHX</text>
        <dbReference type="Rhea" id="RHEA:32215"/>
        <dbReference type="ChEBI" id="CHEBI:64074"/>
        <dbReference type="ChEBI" id="CHEBI:64075"/>
        <dbReference type="EC" id="5.1.99.6"/>
    </reaction>
</comment>
<feature type="domain" description="YjeF N-terminal" evidence="21">
    <location>
        <begin position="12"/>
        <end position="214"/>
    </location>
</feature>
<evidence type="ECO:0000256" key="6">
    <source>
        <dbReference type="ARBA" id="ARBA00022741"/>
    </source>
</evidence>
<dbReference type="Gene3D" id="3.40.50.10260">
    <property type="entry name" value="YjeF N-terminal domain"/>
    <property type="match status" value="1"/>
</dbReference>
<dbReference type="GO" id="GO:0110051">
    <property type="term" value="P:metabolite repair"/>
    <property type="evidence" value="ECO:0007669"/>
    <property type="project" value="TreeGrafter"/>
</dbReference>
<keyword evidence="12 17" id="KW-0456">Lyase</keyword>
<keyword evidence="11 18" id="KW-0413">Isomerase</keyword>
<feature type="binding site" evidence="17">
    <location>
        <position position="259"/>
    </location>
    <ligand>
        <name>(6S)-NADPHX</name>
        <dbReference type="ChEBI" id="CHEBI:64076"/>
    </ligand>
</feature>
<keyword evidence="10 17" id="KW-0520">NAD</keyword>
<keyword evidence="13" id="KW-0511">Multifunctional enzyme</keyword>
<gene>
    <name evidence="17" type="primary">nnrD</name>
    <name evidence="18" type="synonym">nnrE</name>
    <name evidence="22" type="ORF">HH1059_05040</name>
</gene>
<dbReference type="Pfam" id="PF01256">
    <property type="entry name" value="Carb_kinase"/>
    <property type="match status" value="2"/>
</dbReference>
<feature type="binding site" evidence="17">
    <location>
        <position position="320"/>
    </location>
    <ligand>
        <name>(6S)-NADPHX</name>
        <dbReference type="ChEBI" id="CHEBI:64076"/>
    </ligand>
</feature>
<evidence type="ECO:0000259" key="20">
    <source>
        <dbReference type="PROSITE" id="PS51383"/>
    </source>
</evidence>
<feature type="binding site" evidence="18">
    <location>
        <position position="160"/>
    </location>
    <ligand>
        <name>K(+)</name>
        <dbReference type="ChEBI" id="CHEBI:29103"/>
    </ligand>
</feature>
<dbReference type="GO" id="GO:0052855">
    <property type="term" value="F:ADP-dependent NAD(P)H-hydrate dehydratase activity"/>
    <property type="evidence" value="ECO:0007669"/>
    <property type="project" value="UniProtKB-UniRule"/>
</dbReference>
<feature type="binding site" evidence="17">
    <location>
        <position position="474"/>
    </location>
    <ligand>
        <name>(6S)-NADPHX</name>
        <dbReference type="ChEBI" id="CHEBI:64076"/>
    </ligand>
</feature>
<comment type="similarity">
    <text evidence="3 19">In the N-terminal section; belongs to the NnrE/AIBP family.</text>
</comment>
<dbReference type="NCBIfam" id="TIGR00197">
    <property type="entry name" value="yjeF_nterm"/>
    <property type="match status" value="1"/>
</dbReference>
<evidence type="ECO:0000256" key="15">
    <source>
        <dbReference type="ARBA" id="ARBA00048238"/>
    </source>
</evidence>
<accession>A0A110B547</accession>
<dbReference type="Proteomes" id="UP000218890">
    <property type="component" value="Chromosome"/>
</dbReference>
<comment type="subunit">
    <text evidence="17">Homotetramer.</text>
</comment>
<comment type="catalytic activity">
    <reaction evidence="15 17 19">
        <text>(6S)-NADHX + ADP = AMP + phosphate + NADH + H(+)</text>
        <dbReference type="Rhea" id="RHEA:32223"/>
        <dbReference type="ChEBI" id="CHEBI:15378"/>
        <dbReference type="ChEBI" id="CHEBI:43474"/>
        <dbReference type="ChEBI" id="CHEBI:57945"/>
        <dbReference type="ChEBI" id="CHEBI:64074"/>
        <dbReference type="ChEBI" id="CHEBI:456215"/>
        <dbReference type="ChEBI" id="CHEBI:456216"/>
        <dbReference type="EC" id="4.2.1.136"/>
    </reaction>
</comment>
<comment type="caution">
    <text evidence="18">Lacks conserved residue(s) required for the propagation of feature annotation.</text>
</comment>
<feature type="binding site" evidence="18">
    <location>
        <position position="61"/>
    </location>
    <ligand>
        <name>K(+)</name>
        <dbReference type="ChEBI" id="CHEBI:29103"/>
    </ligand>
</feature>
<protein>
    <recommendedName>
        <fullName evidence="19">Bifunctional NAD(P)H-hydrate repair enzyme</fullName>
    </recommendedName>
    <alternativeName>
        <fullName evidence="19">Nicotinamide nucleotide repair protein</fullName>
    </alternativeName>
    <domain>
        <recommendedName>
            <fullName evidence="19">ADP-dependent (S)-NAD(P)H-hydrate dehydratase</fullName>
            <ecNumber evidence="19">4.2.1.136</ecNumber>
        </recommendedName>
        <alternativeName>
            <fullName evidence="19">ADP-dependent NAD(P)HX dehydratase</fullName>
        </alternativeName>
    </domain>
    <domain>
        <recommendedName>
            <fullName evidence="19">NAD(P)H-hydrate epimerase</fullName>
            <ecNumber evidence="19">5.1.99.6</ecNumber>
        </recommendedName>
    </domain>
</protein>
<evidence type="ECO:0000256" key="4">
    <source>
        <dbReference type="ARBA" id="ARBA00009524"/>
    </source>
</evidence>
<evidence type="ECO:0000259" key="21">
    <source>
        <dbReference type="PROSITE" id="PS51385"/>
    </source>
</evidence>
<evidence type="ECO:0000256" key="11">
    <source>
        <dbReference type="ARBA" id="ARBA00023235"/>
    </source>
</evidence>